<evidence type="ECO:0000313" key="2">
    <source>
        <dbReference type="EMBL" id="PHU36017.1"/>
    </source>
</evidence>
<dbReference type="RefSeq" id="WP_099391236.1">
    <property type="nucleotide sequence ID" value="NZ_PDYF01000007.1"/>
</dbReference>
<dbReference type="InterPro" id="IPR006944">
    <property type="entry name" value="Phage/GTA_portal"/>
</dbReference>
<dbReference type="EMBL" id="PDYF01000007">
    <property type="protein sequence ID" value="PHU36017.1"/>
    <property type="molecule type" value="Genomic_DNA"/>
</dbReference>
<reference evidence="2 3" key="1">
    <citation type="submission" date="2017-10" db="EMBL/GenBank/DDBJ databases">
        <title>Resolving the taxonomy of Roseburia spp., Eubacterium rectale and Agathobacter spp. through phylogenomic analysis.</title>
        <authorList>
            <person name="Sheridan P.O."/>
            <person name="Walker A.W."/>
            <person name="Duncan S.H."/>
            <person name="Scott K.P."/>
            <person name="Toole P.W.O."/>
            <person name="Luis P."/>
            <person name="Flint H.J."/>
        </authorList>
    </citation>
    <scope>NUCLEOTIDE SEQUENCE [LARGE SCALE GENOMIC DNA]</scope>
    <source>
        <strain evidence="2 3">JK626</strain>
    </source>
</reference>
<dbReference type="InterPro" id="IPR006427">
    <property type="entry name" value="Portal_HK97"/>
</dbReference>
<evidence type="ECO:0000313" key="3">
    <source>
        <dbReference type="Proteomes" id="UP000225889"/>
    </source>
</evidence>
<feature type="compositionally biased region" description="Basic and acidic residues" evidence="1">
    <location>
        <begin position="416"/>
        <end position="427"/>
    </location>
</feature>
<dbReference type="Proteomes" id="UP000225889">
    <property type="component" value="Unassembled WGS sequence"/>
</dbReference>
<proteinExistence type="predicted"/>
<reference evidence="2 3" key="2">
    <citation type="submission" date="2017-10" db="EMBL/GenBank/DDBJ databases">
        <authorList>
            <person name="Banno H."/>
            <person name="Chua N.-H."/>
        </authorList>
    </citation>
    <scope>NUCLEOTIDE SEQUENCE [LARGE SCALE GENOMIC DNA]</scope>
    <source>
        <strain evidence="2 3">JK626</strain>
    </source>
</reference>
<feature type="region of interest" description="Disordered" evidence="1">
    <location>
        <begin position="407"/>
        <end position="427"/>
    </location>
</feature>
<accession>A0A2G3DY90</accession>
<feature type="region of interest" description="Disordered" evidence="1">
    <location>
        <begin position="1"/>
        <end position="21"/>
    </location>
</feature>
<feature type="compositionally biased region" description="Basic and acidic residues" evidence="1">
    <location>
        <begin position="1"/>
        <end position="13"/>
    </location>
</feature>
<dbReference type="Pfam" id="PF04860">
    <property type="entry name" value="Phage_portal"/>
    <property type="match status" value="1"/>
</dbReference>
<protein>
    <submittedName>
        <fullName evidence="2">Phage portal protein</fullName>
    </submittedName>
</protein>
<sequence>MKLFGWRESRAEEPQQSEENVSTDYTLRALLGNDEVMTADKAMQIPTYAACVNFIADTIAMLPVKLYKMENDESGKRIIKEIEDDPRVRMLNGDTGDTLSAVEMKTAMLKDTLNHGSSVAYINKAGTKTKSVHYVAFDEFSTVKNEDPIFKTYQIVVGGQRYWPHNFIKIHRATKDGVTGIGVPYQNSEILSVAYQSLGFEKAMVAKGGNKRGFLKTTKRLTNEAMNALKAAWRKLYSGNNDETVVVLNDGMEFQESSSSAAELQLNENKRTNATEICEIFKICPAVLNDKATDEEYNLTIKTAILPLLNELTTALDRDFLLESEKKSYFYAFDTAEIMRGDIEKRYKAYGEAVKAGWITKNEIRAKENMHAIEGLDVVGMSLGDVIFDVEKKTFFTPNTGTVTDGLTPVTAKDIQNPKEGGEGIEG</sequence>
<name>A0A2G3DY90_9FIRM</name>
<dbReference type="AlphaFoldDB" id="A0A2G3DY90"/>
<evidence type="ECO:0000256" key="1">
    <source>
        <dbReference type="SAM" id="MobiDB-lite"/>
    </source>
</evidence>
<gene>
    <name evidence="2" type="ORF">CSX01_01930</name>
</gene>
<organism evidence="2 3">
    <name type="scientific">Pseudobutyrivibrio ruminis</name>
    <dbReference type="NCBI Taxonomy" id="46206"/>
    <lineage>
        <taxon>Bacteria</taxon>
        <taxon>Bacillati</taxon>
        <taxon>Bacillota</taxon>
        <taxon>Clostridia</taxon>
        <taxon>Lachnospirales</taxon>
        <taxon>Lachnospiraceae</taxon>
        <taxon>Pseudobutyrivibrio</taxon>
    </lineage>
</organism>
<comment type="caution">
    <text evidence="2">The sequence shown here is derived from an EMBL/GenBank/DDBJ whole genome shotgun (WGS) entry which is preliminary data.</text>
</comment>
<dbReference type="NCBIfam" id="TIGR01537">
    <property type="entry name" value="portal_HK97"/>
    <property type="match status" value="1"/>
</dbReference>